<reference evidence="12 13" key="2">
    <citation type="journal article" date="2012" name="Proc. Natl. Acad. Sci. U.S.A.">
        <title>Antigenic diversity is generated by distinct evolutionary mechanisms in African trypanosome species.</title>
        <authorList>
            <person name="Jackson A.P."/>
            <person name="Berry A."/>
            <person name="Aslett M."/>
            <person name="Allison H.C."/>
            <person name="Burton P."/>
            <person name="Vavrova-Anderson J."/>
            <person name="Brown R."/>
            <person name="Browne H."/>
            <person name="Corton N."/>
            <person name="Hauser H."/>
            <person name="Gamble J."/>
            <person name="Gilderthorp R."/>
            <person name="Marcello L."/>
            <person name="McQuillan J."/>
            <person name="Otto T.D."/>
            <person name="Quail M.A."/>
            <person name="Sanders M.J."/>
            <person name="van Tonder A."/>
            <person name="Ginger M.L."/>
            <person name="Field M.C."/>
            <person name="Barry J.D."/>
            <person name="Hertz-Fowler C."/>
            <person name="Berriman M."/>
        </authorList>
    </citation>
    <scope>NUCLEOTIDE SEQUENCE [LARGE SCALE GENOMIC DNA]</scope>
    <source>
        <strain evidence="12 13">IL3000</strain>
    </source>
</reference>
<dbReference type="GO" id="GO:0098552">
    <property type="term" value="C:side of membrane"/>
    <property type="evidence" value="ECO:0007669"/>
    <property type="project" value="UniProtKB-KW"/>
</dbReference>
<evidence type="ECO:0000256" key="7">
    <source>
        <dbReference type="ARBA" id="ARBA00023180"/>
    </source>
</evidence>
<evidence type="ECO:0000256" key="2">
    <source>
        <dbReference type="ARBA" id="ARBA00004609"/>
    </source>
</evidence>
<keyword evidence="3" id="KW-1003">Cell membrane</keyword>
<feature type="chain" id="PRO_5003390064" evidence="10">
    <location>
        <begin position="23"/>
        <end position="326"/>
    </location>
</feature>
<keyword evidence="13" id="KW-1185">Reference proteome</keyword>
<organism evidence="12 13">
    <name type="scientific">Trypanosoma congolense (strain IL3000)</name>
    <dbReference type="NCBI Taxonomy" id="1068625"/>
    <lineage>
        <taxon>Eukaryota</taxon>
        <taxon>Discoba</taxon>
        <taxon>Euglenozoa</taxon>
        <taxon>Kinetoplastea</taxon>
        <taxon>Metakinetoplastina</taxon>
        <taxon>Trypanosomatida</taxon>
        <taxon>Trypanosomatidae</taxon>
        <taxon>Trypanosoma</taxon>
        <taxon>Nannomonas</taxon>
    </lineage>
</organism>
<dbReference type="Proteomes" id="UP000000702">
    <property type="component" value="Unassembled WGS sequence"/>
</dbReference>
<evidence type="ECO:0000256" key="5">
    <source>
        <dbReference type="ARBA" id="ARBA00022729"/>
    </source>
</evidence>
<sequence length="326" mass="36171">MVMKVCMVTMMLMVIAMRIGIATETKADHNRENHDVLCGILGAAVNKWKRVGHGPAKKALAQAIFGNTEGGNLEDLKRGIPSEYKDPGKRDNWCRSCTFNDHTYPGKSITHDLLCLCTLGSNDNAFPDIASTLCGRSRADLAGVSGNTKGWSFGSDGQEHLKKTWEKVITPCLQNAAGVTIEHALKNLTESLRNRDTLSWASSHSGNCGGQSYRETICVDYSSWCLQNKHSPQWWNDFASVLSTQDFKQAEPSSSVSVESKPNGDKPRYRRSRRNSVSPSQTMQHSEYDNPQNDATETNPISHLSKKEDGSMFTRTIWILNPAFLI</sequence>
<feature type="compositionally biased region" description="Polar residues" evidence="9">
    <location>
        <begin position="275"/>
        <end position="302"/>
    </location>
</feature>
<keyword evidence="7" id="KW-0325">Glycoprotein</keyword>
<accession>F9WAI5</accession>
<feature type="region of interest" description="Disordered" evidence="9">
    <location>
        <begin position="249"/>
        <end position="306"/>
    </location>
</feature>
<evidence type="ECO:0000256" key="6">
    <source>
        <dbReference type="ARBA" id="ARBA00023136"/>
    </source>
</evidence>
<dbReference type="Pfam" id="PF13206">
    <property type="entry name" value="VSG_B"/>
    <property type="match status" value="1"/>
</dbReference>
<protein>
    <submittedName>
        <fullName evidence="12">Variant surface glycoprotein</fullName>
    </submittedName>
</protein>
<comment type="subcellular location">
    <subcellularLocation>
        <location evidence="2">Cell membrane</location>
        <topology evidence="2">Lipid-anchor</topology>
        <topology evidence="2">GPI-anchor</topology>
    </subcellularLocation>
</comment>
<reference evidence="13" key="1">
    <citation type="submission" date="2011-07" db="EMBL/GenBank/DDBJ databases">
        <title>Divergent evolution of antigenic variation in African trypanosomes.</title>
        <authorList>
            <person name="Jackson A.P."/>
            <person name="Berry A."/>
            <person name="Allison H.C."/>
            <person name="Burton P."/>
            <person name="Anderson J."/>
            <person name="Aslett M."/>
            <person name="Brown R."/>
            <person name="Corton N."/>
            <person name="Harris D."/>
            <person name="Hauser H."/>
            <person name="Gamble J."/>
            <person name="Gilderthorp R."/>
            <person name="McQuillan J."/>
            <person name="Quail M.A."/>
            <person name="Sanders M."/>
            <person name="Van Tonder A."/>
            <person name="Ginger M.L."/>
            <person name="Donelson J.E."/>
            <person name="Field M.C."/>
            <person name="Barry J.D."/>
            <person name="Berriman M."/>
            <person name="Hertz-Fowler C."/>
        </authorList>
    </citation>
    <scope>NUCLEOTIDE SEQUENCE [LARGE SCALE GENOMIC DNA]</scope>
    <source>
        <strain evidence="13">IL3000</strain>
    </source>
</reference>
<dbReference type="EMBL" id="CAEQ01001438">
    <property type="protein sequence ID" value="CCD14252.1"/>
    <property type="molecule type" value="Genomic_DNA"/>
</dbReference>
<evidence type="ECO:0000313" key="13">
    <source>
        <dbReference type="Proteomes" id="UP000000702"/>
    </source>
</evidence>
<name>F9WAI5_TRYCI</name>
<evidence type="ECO:0000256" key="10">
    <source>
        <dbReference type="SAM" id="SignalP"/>
    </source>
</evidence>
<gene>
    <name evidence="12" type="ORF">TCIL3000_0_48960</name>
</gene>
<comment type="function">
    <text evidence="1">VSG forms a coat on the surface of the parasite. The trypanosome evades the immune response of the host by expressing a series of antigenically distinct VSGs from an estimated 1000 VSG genes.</text>
</comment>
<evidence type="ECO:0000256" key="3">
    <source>
        <dbReference type="ARBA" id="ARBA00022475"/>
    </source>
</evidence>
<feature type="compositionally biased region" description="Low complexity" evidence="9">
    <location>
        <begin position="251"/>
        <end position="261"/>
    </location>
</feature>
<comment type="caution">
    <text evidence="12">The sequence shown here is derived from an EMBL/GenBank/DDBJ whole genome shotgun (WGS) entry which is preliminary data.</text>
</comment>
<feature type="domain" description="Trypanosome variant surface glycoprotein B-type N-terminal" evidence="11">
    <location>
        <begin position="55"/>
        <end position="239"/>
    </location>
</feature>
<keyword evidence="6" id="KW-0472">Membrane</keyword>
<evidence type="ECO:0000256" key="8">
    <source>
        <dbReference type="ARBA" id="ARBA00023288"/>
    </source>
</evidence>
<dbReference type="VEuPathDB" id="TriTrypDB:TcIL3000_0_48960"/>
<keyword evidence="4" id="KW-0336">GPI-anchor</keyword>
<evidence type="ECO:0000256" key="1">
    <source>
        <dbReference type="ARBA" id="ARBA00002523"/>
    </source>
</evidence>
<keyword evidence="5 10" id="KW-0732">Signal</keyword>
<feature type="signal peptide" evidence="10">
    <location>
        <begin position="1"/>
        <end position="22"/>
    </location>
</feature>
<evidence type="ECO:0000259" key="11">
    <source>
        <dbReference type="Pfam" id="PF13206"/>
    </source>
</evidence>
<evidence type="ECO:0000256" key="9">
    <source>
        <dbReference type="SAM" id="MobiDB-lite"/>
    </source>
</evidence>
<evidence type="ECO:0000313" key="12">
    <source>
        <dbReference type="EMBL" id="CCD14252.1"/>
    </source>
</evidence>
<dbReference type="InterPro" id="IPR025932">
    <property type="entry name" value="Trypano_VSG_B_N_dom"/>
</dbReference>
<dbReference type="AlphaFoldDB" id="F9WAI5"/>
<evidence type="ECO:0000256" key="4">
    <source>
        <dbReference type="ARBA" id="ARBA00022622"/>
    </source>
</evidence>
<proteinExistence type="predicted"/>
<dbReference type="GO" id="GO:0005886">
    <property type="term" value="C:plasma membrane"/>
    <property type="evidence" value="ECO:0007669"/>
    <property type="project" value="UniProtKB-SubCell"/>
</dbReference>
<keyword evidence="8" id="KW-0449">Lipoprotein</keyword>